<dbReference type="InterPro" id="IPR019076">
    <property type="entry name" value="Spore_lipoprot_YhcN/YlaJ-like"/>
</dbReference>
<protein>
    <recommendedName>
        <fullName evidence="4">Lipoprotein</fullName>
    </recommendedName>
</protein>
<evidence type="ECO:0000313" key="3">
    <source>
        <dbReference type="Proteomes" id="UP000094580"/>
    </source>
</evidence>
<gene>
    <name evidence="2" type="ORF">BED47_11000</name>
</gene>
<dbReference type="EMBL" id="MDKC01000034">
    <property type="protein sequence ID" value="ODG90400.1"/>
    <property type="molecule type" value="Genomic_DNA"/>
</dbReference>
<keyword evidence="3" id="KW-1185">Reference proteome</keyword>
<evidence type="ECO:0000313" key="2">
    <source>
        <dbReference type="EMBL" id="ODG90400.1"/>
    </source>
</evidence>
<proteinExistence type="predicted"/>
<dbReference type="Pfam" id="PF09580">
    <property type="entry name" value="Spore_YhcN_YlaJ"/>
    <property type="match status" value="1"/>
</dbReference>
<name>A0ABX2ZNU1_9BACI</name>
<feature type="chain" id="PRO_5046325792" description="Lipoprotein" evidence="1">
    <location>
        <begin position="21"/>
        <end position="203"/>
    </location>
</feature>
<dbReference type="Proteomes" id="UP000094580">
    <property type="component" value="Unassembled WGS sequence"/>
</dbReference>
<reference evidence="2 3" key="1">
    <citation type="submission" date="2016-07" db="EMBL/GenBank/DDBJ databases">
        <authorList>
            <person name="Townsley L."/>
            <person name="Shank E.A."/>
        </authorList>
    </citation>
    <scope>NUCLEOTIDE SEQUENCE [LARGE SCALE GENOMIC DNA]</scope>
    <source>
        <strain evidence="2 3">CH01</strain>
    </source>
</reference>
<comment type="caution">
    <text evidence="2">The sequence shown here is derived from an EMBL/GenBank/DDBJ whole genome shotgun (WGS) entry which is preliminary data.</text>
</comment>
<accession>A0ABX2ZNU1</accession>
<dbReference type="PROSITE" id="PS51257">
    <property type="entry name" value="PROKAR_LIPOPROTEIN"/>
    <property type="match status" value="1"/>
</dbReference>
<keyword evidence="1" id="KW-0732">Signal</keyword>
<evidence type="ECO:0000256" key="1">
    <source>
        <dbReference type="SAM" id="SignalP"/>
    </source>
</evidence>
<sequence length="203" mass="23124">MRKYLVCLLTLFLLTGCSFGPSHSRQFDYEDVTYKNEHRTNPTPKQLNTKPMDLGDVNAKMSNNSYKDYGFSRLQKQDVLGKDGDYTLTIDKQEVSKFISYLVVKLPDIDDAATLVTDQEVLIAYRSDGDKSLARKQVEKTAQSALPSYYHIFTSNSIQNINNIEDLNKYGQLNDGQLEQQIKDLAAGFDVDKQSMHFDQISK</sequence>
<dbReference type="RefSeq" id="WP_069034822.1">
    <property type="nucleotide sequence ID" value="NZ_MDKC01000034.1"/>
</dbReference>
<feature type="signal peptide" evidence="1">
    <location>
        <begin position="1"/>
        <end position="20"/>
    </location>
</feature>
<organism evidence="2 3">
    <name type="scientific">Gottfriedia luciferensis</name>
    <dbReference type="NCBI Taxonomy" id="178774"/>
    <lineage>
        <taxon>Bacteria</taxon>
        <taxon>Bacillati</taxon>
        <taxon>Bacillota</taxon>
        <taxon>Bacilli</taxon>
        <taxon>Bacillales</taxon>
        <taxon>Bacillaceae</taxon>
        <taxon>Gottfriedia</taxon>
    </lineage>
</organism>
<evidence type="ECO:0008006" key="4">
    <source>
        <dbReference type="Google" id="ProtNLM"/>
    </source>
</evidence>